<proteinExistence type="predicted"/>
<reference evidence="1 2" key="1">
    <citation type="journal article" date="2014" name="BMC Genomics">
        <title>Comparative genomics of Bradyrhizobium japonicum CPAC 15 and Bradyrhizobium diazoefficiens CPAC 7: elite model strains for understanding symbiotic performance with soybean.</title>
        <authorList>
            <person name="Siqueira A.F."/>
            <person name="Ormeno-Orrillo E."/>
            <person name="Souza R.C."/>
            <person name="Rodrigues E.P."/>
            <person name="Almeida L.G."/>
            <person name="Barcellos F.G."/>
            <person name="Batista J.S."/>
            <person name="Nakatami A.S."/>
            <person name="Martinez-Romero E."/>
            <person name="Vasconcelos A.T."/>
            <person name="Hungria M."/>
        </authorList>
    </citation>
    <scope>NUCLEOTIDE SEQUENCE [LARGE SCALE GENOMIC DNA]</scope>
    <source>
        <strain evidence="1 2">SEMIA 5080</strain>
    </source>
</reference>
<dbReference type="AlphaFoldDB" id="A0A837CGF8"/>
<evidence type="ECO:0000313" key="2">
    <source>
        <dbReference type="Proteomes" id="UP000024900"/>
    </source>
</evidence>
<accession>A0A837CGF8</accession>
<evidence type="ECO:0000313" key="1">
    <source>
        <dbReference type="EMBL" id="KGJ68078.1"/>
    </source>
</evidence>
<sequence length="192" mass="21155">MLFDTILLTPHRRRTPLAAPDVGDVRAACGVCLHEMVEPRPLARDQKLGRSVVETLMLQLPDRGPQLQDLGAQSQDPVRVRVFLHGTLPNVSATHDCAHGISGFLEGTKTYTIANIRQDITTTSRLPFADQQIDFPAQIHLRQGLFCAVAIAVDELAHGRLDISHFQPQGTDLTSNFINSVVHGLLEQNKNI</sequence>
<organism evidence="1 2">
    <name type="scientific">Bradyrhizobium diazoefficiens SEMIA 5080</name>
    <dbReference type="NCBI Taxonomy" id="754504"/>
    <lineage>
        <taxon>Bacteria</taxon>
        <taxon>Pseudomonadati</taxon>
        <taxon>Pseudomonadota</taxon>
        <taxon>Alphaproteobacteria</taxon>
        <taxon>Hyphomicrobiales</taxon>
        <taxon>Nitrobacteraceae</taxon>
        <taxon>Bradyrhizobium</taxon>
    </lineage>
</organism>
<gene>
    <name evidence="1" type="ORF">BJA5080_01025</name>
</gene>
<protein>
    <submittedName>
        <fullName evidence="1">Uncharacterized protein</fullName>
    </submittedName>
</protein>
<dbReference type="Proteomes" id="UP000024900">
    <property type="component" value="Unassembled WGS sequence"/>
</dbReference>
<dbReference type="EMBL" id="ADOU02000004">
    <property type="protein sequence ID" value="KGJ68078.1"/>
    <property type="molecule type" value="Genomic_DNA"/>
</dbReference>
<comment type="caution">
    <text evidence="1">The sequence shown here is derived from an EMBL/GenBank/DDBJ whole genome shotgun (WGS) entry which is preliminary data.</text>
</comment>
<name>A0A837CGF8_9BRAD</name>